<dbReference type="KEGG" id="sbn:Sbal195_1971"/>
<feature type="region of interest" description="Disordered" evidence="1">
    <location>
        <begin position="83"/>
        <end position="105"/>
    </location>
</feature>
<dbReference type="CDD" id="cd00093">
    <property type="entry name" value="HTH_XRE"/>
    <property type="match status" value="1"/>
</dbReference>
<accession>A9KZP0</accession>
<dbReference type="Pfam" id="PF01381">
    <property type="entry name" value="HTH_3"/>
    <property type="match status" value="1"/>
</dbReference>
<evidence type="ECO:0000259" key="2">
    <source>
        <dbReference type="PROSITE" id="PS50943"/>
    </source>
</evidence>
<dbReference type="InterPro" id="IPR001387">
    <property type="entry name" value="Cro/C1-type_HTH"/>
</dbReference>
<organism evidence="3 4">
    <name type="scientific">Shewanella baltica (strain OS195)</name>
    <dbReference type="NCBI Taxonomy" id="399599"/>
    <lineage>
        <taxon>Bacteria</taxon>
        <taxon>Pseudomonadati</taxon>
        <taxon>Pseudomonadota</taxon>
        <taxon>Gammaproteobacteria</taxon>
        <taxon>Alteromonadales</taxon>
        <taxon>Shewanellaceae</taxon>
        <taxon>Shewanella</taxon>
    </lineage>
</organism>
<protein>
    <submittedName>
        <fullName evidence="3">Transcriptional regulator, XRE family</fullName>
    </submittedName>
</protein>
<dbReference type="HOGENOM" id="CLU_2358138_0_0_6"/>
<dbReference type="SMART" id="SM00530">
    <property type="entry name" value="HTH_XRE"/>
    <property type="match status" value="1"/>
</dbReference>
<dbReference type="EMBL" id="CP000891">
    <property type="protein sequence ID" value="ABX49142.1"/>
    <property type="molecule type" value="Genomic_DNA"/>
</dbReference>
<gene>
    <name evidence="3" type="ordered locus">Sbal195_1971</name>
</gene>
<evidence type="ECO:0000256" key="1">
    <source>
        <dbReference type="SAM" id="MobiDB-lite"/>
    </source>
</evidence>
<feature type="compositionally biased region" description="Polar residues" evidence="1">
    <location>
        <begin position="84"/>
        <end position="105"/>
    </location>
</feature>
<feature type="domain" description="HTH cro/C1-type" evidence="2">
    <location>
        <begin position="13"/>
        <end position="66"/>
    </location>
</feature>
<dbReference type="PROSITE" id="PS50943">
    <property type="entry name" value="HTH_CROC1"/>
    <property type="match status" value="1"/>
</dbReference>
<dbReference type="GO" id="GO:0003677">
    <property type="term" value="F:DNA binding"/>
    <property type="evidence" value="ECO:0007669"/>
    <property type="project" value="InterPro"/>
</dbReference>
<reference evidence="3 4" key="1">
    <citation type="submission" date="2007-11" db="EMBL/GenBank/DDBJ databases">
        <title>Complete sequence of chromosome of Shewanella baltica OS195.</title>
        <authorList>
            <consortium name="US DOE Joint Genome Institute"/>
            <person name="Copeland A."/>
            <person name="Lucas S."/>
            <person name="Lapidus A."/>
            <person name="Barry K."/>
            <person name="Glavina del Rio T."/>
            <person name="Dalin E."/>
            <person name="Tice H."/>
            <person name="Pitluck S."/>
            <person name="Chain P."/>
            <person name="Malfatti S."/>
            <person name="Shin M."/>
            <person name="Vergez L."/>
            <person name="Schmutz J."/>
            <person name="Larimer F."/>
            <person name="Land M."/>
            <person name="Hauser L."/>
            <person name="Kyrpides N."/>
            <person name="Kim E."/>
            <person name="Brettar I."/>
            <person name="Rodrigues J."/>
            <person name="Konstantinidis K."/>
            <person name="Klappenbach J."/>
            <person name="Hofle M."/>
            <person name="Tiedje J."/>
            <person name="Richardson P."/>
        </authorList>
    </citation>
    <scope>NUCLEOTIDE SEQUENCE [LARGE SCALE GENOMIC DNA]</scope>
    <source>
        <strain evidence="3 4">OS195</strain>
    </source>
</reference>
<evidence type="ECO:0000313" key="4">
    <source>
        <dbReference type="Proteomes" id="UP000000770"/>
    </source>
</evidence>
<dbReference type="AlphaFoldDB" id="A9KZP0"/>
<sequence length="105" mass="11552">MVYIAAEVHMNKLKHYRNAINATQKDVGDIVGVSQSSIDRYESGIRKLNTSKAWEMVNALNRLGSSCSFTDVFPDPLECVPHAVNQSNDKQDNSVLDNPKSASVA</sequence>
<evidence type="ECO:0000313" key="3">
    <source>
        <dbReference type="EMBL" id="ABX49142.1"/>
    </source>
</evidence>
<dbReference type="SUPFAM" id="SSF47413">
    <property type="entry name" value="lambda repressor-like DNA-binding domains"/>
    <property type="match status" value="1"/>
</dbReference>
<proteinExistence type="predicted"/>
<dbReference type="Gene3D" id="1.10.260.40">
    <property type="entry name" value="lambda repressor-like DNA-binding domains"/>
    <property type="match status" value="1"/>
</dbReference>
<dbReference type="Proteomes" id="UP000000770">
    <property type="component" value="Chromosome"/>
</dbReference>
<dbReference type="InterPro" id="IPR010982">
    <property type="entry name" value="Lambda_DNA-bd_dom_sf"/>
</dbReference>
<name>A9KZP0_SHEB9</name>